<evidence type="ECO:0000313" key="1">
    <source>
        <dbReference type="EMBL" id="GAP64580.1"/>
    </source>
</evidence>
<dbReference type="Proteomes" id="UP000037784">
    <property type="component" value="Unassembled WGS sequence"/>
</dbReference>
<dbReference type="AlphaFoldDB" id="A0A0M9UE20"/>
<comment type="caution">
    <text evidence="1">The sequence shown here is derived from an EMBL/GenBank/DDBJ whole genome shotgun (WGS) entry which is preliminary data.</text>
</comment>
<dbReference type="RefSeq" id="WP_054494278.1">
    <property type="nucleotide sequence ID" value="NZ_BBZA01000289.1"/>
</dbReference>
<organism evidence="1 3">
    <name type="scientific">Ardenticatena maritima</name>
    <dbReference type="NCBI Taxonomy" id="872965"/>
    <lineage>
        <taxon>Bacteria</taxon>
        <taxon>Bacillati</taxon>
        <taxon>Chloroflexota</taxon>
        <taxon>Ardenticatenia</taxon>
        <taxon>Ardenticatenales</taxon>
        <taxon>Ardenticatenaceae</taxon>
        <taxon>Ardenticatena</taxon>
    </lineage>
</organism>
<gene>
    <name evidence="1" type="ORF">ARMA_3003</name>
    <name evidence="2" type="ORF">SE16_03050</name>
</gene>
<dbReference type="Proteomes" id="UP000050502">
    <property type="component" value="Unassembled WGS sequence"/>
</dbReference>
<proteinExistence type="predicted"/>
<reference evidence="2 4" key="2">
    <citation type="submission" date="2015-07" db="EMBL/GenBank/DDBJ databases">
        <title>Whole genome sequence of Ardenticatena maritima DSM 23922.</title>
        <authorList>
            <person name="Hemp J."/>
            <person name="Ward L.M."/>
            <person name="Pace L.A."/>
            <person name="Fischer W.W."/>
        </authorList>
    </citation>
    <scope>NUCLEOTIDE SEQUENCE [LARGE SCALE GENOMIC DNA]</scope>
    <source>
        <strain evidence="2 4">110S</strain>
    </source>
</reference>
<reference evidence="3" key="3">
    <citation type="submission" date="2015-08" db="EMBL/GenBank/DDBJ databases">
        <title>Draft Genome Sequence of a Heterotrophic Facultative Anaerobic Bacterium Ardenticatena maritima Strain 110S.</title>
        <authorList>
            <person name="Kawaichi S."/>
            <person name="Yoshida T."/>
            <person name="Sako Y."/>
            <person name="Nakamura R."/>
        </authorList>
    </citation>
    <scope>NUCLEOTIDE SEQUENCE [LARGE SCALE GENOMIC DNA]</scope>
    <source>
        <strain evidence="3">110S</strain>
    </source>
</reference>
<keyword evidence="3" id="KW-1185">Reference proteome</keyword>
<evidence type="ECO:0000313" key="3">
    <source>
        <dbReference type="Proteomes" id="UP000037784"/>
    </source>
</evidence>
<protein>
    <submittedName>
        <fullName evidence="1">Uncharacterized protein</fullName>
    </submittedName>
</protein>
<evidence type="ECO:0000313" key="2">
    <source>
        <dbReference type="EMBL" id="KPL89438.1"/>
    </source>
</evidence>
<accession>A0A0M9UE20</accession>
<dbReference type="InParanoid" id="A0A0M9UE20"/>
<evidence type="ECO:0000313" key="4">
    <source>
        <dbReference type="Proteomes" id="UP000050502"/>
    </source>
</evidence>
<sequence>MSQYARWFYDIEPNSRFVVQEHLRQAFWFAGAGTLWIEVTRAEEPYQAVGYWNNTKFSMEWERARRLTLRAPKRLPEIEKILTLLITFEPLATYRRGEEYVTEWVIRSQDRIERLNALRADEAVQDLEEIAPVPA</sequence>
<dbReference type="EMBL" id="BBZA01000289">
    <property type="protein sequence ID" value="GAP64580.1"/>
    <property type="molecule type" value="Genomic_DNA"/>
</dbReference>
<reference evidence="1 3" key="1">
    <citation type="journal article" date="2015" name="Genome Announc.">
        <title>Draft Genome Sequence of a Heterotrophic Facultative Anaerobic Thermophilic Bacterium, Ardenticatena maritima Strain 110ST.</title>
        <authorList>
            <person name="Kawaichi S."/>
            <person name="Yoshida T."/>
            <person name="Sako Y."/>
            <person name="Nakamura R."/>
        </authorList>
    </citation>
    <scope>NUCLEOTIDE SEQUENCE [LARGE SCALE GENOMIC DNA]</scope>
    <source>
        <strain evidence="1 3">110S</strain>
    </source>
</reference>
<dbReference type="EMBL" id="LGKN01000003">
    <property type="protein sequence ID" value="KPL89438.1"/>
    <property type="molecule type" value="Genomic_DNA"/>
</dbReference>
<name>A0A0M9UE20_9CHLR</name>